<dbReference type="Gene3D" id="3.40.30.10">
    <property type="entry name" value="Glutaredoxin"/>
    <property type="match status" value="1"/>
</dbReference>
<dbReference type="InterPro" id="IPR050620">
    <property type="entry name" value="Thioredoxin_H-type-like"/>
</dbReference>
<keyword evidence="1" id="KW-0472">Membrane</keyword>
<evidence type="ECO:0000256" key="1">
    <source>
        <dbReference type="SAM" id="Phobius"/>
    </source>
</evidence>
<reference evidence="3 4" key="1">
    <citation type="journal article" date="2024" name="BMC Biol.">
        <title>Comparative genomics of Ascetosporea gives new insight into the evolutionary basis for animal parasitism in Rhizaria.</title>
        <authorList>
            <person name="Hiltunen Thoren M."/>
            <person name="Onut-Brannstrom I."/>
            <person name="Alfjorden A."/>
            <person name="Peckova H."/>
            <person name="Swords F."/>
            <person name="Hooper C."/>
            <person name="Holzer A.S."/>
            <person name="Bass D."/>
            <person name="Burki F."/>
        </authorList>
    </citation>
    <scope>NUCLEOTIDE SEQUENCE [LARGE SCALE GENOMIC DNA]</scope>
    <source>
        <strain evidence="3">20-A016</strain>
    </source>
</reference>
<dbReference type="EMBL" id="JBDODL010000179">
    <property type="protein sequence ID" value="MES1919017.1"/>
    <property type="molecule type" value="Genomic_DNA"/>
</dbReference>
<evidence type="ECO:0000259" key="2">
    <source>
        <dbReference type="Pfam" id="PF00085"/>
    </source>
</evidence>
<dbReference type="CDD" id="cd02947">
    <property type="entry name" value="TRX_family"/>
    <property type="match status" value="1"/>
</dbReference>
<keyword evidence="4" id="KW-1185">Reference proteome</keyword>
<dbReference type="InterPro" id="IPR036249">
    <property type="entry name" value="Thioredoxin-like_sf"/>
</dbReference>
<keyword evidence="1" id="KW-0812">Transmembrane</keyword>
<dbReference type="PANTHER" id="PTHR10438:SF468">
    <property type="entry name" value="THIOREDOXIN-1-RELATED"/>
    <property type="match status" value="1"/>
</dbReference>
<protein>
    <recommendedName>
        <fullName evidence="2">Thioredoxin domain-containing protein</fullName>
    </recommendedName>
</protein>
<dbReference type="SUPFAM" id="SSF52833">
    <property type="entry name" value="Thioredoxin-like"/>
    <property type="match status" value="1"/>
</dbReference>
<dbReference type="Proteomes" id="UP001439008">
    <property type="component" value="Unassembled WGS sequence"/>
</dbReference>
<dbReference type="InterPro" id="IPR013766">
    <property type="entry name" value="Thioredoxin_domain"/>
</dbReference>
<sequence length="140" mass="16680">MEKLRTVRSEKELEELINSSRKLVVVYLMAPWCLPCIKISNKIGQLDSFRGDIDLVRINIDDYDRYNGCKILPIFLIFKNKKKIRSFYGSNIEKVKLILGEYTSSDFFLFFKFDFDVFFKFIICIFSNFVFVILFTFVLF</sequence>
<name>A0ABV2AHD7_9EUKA</name>
<feature type="domain" description="Thioredoxin" evidence="2">
    <location>
        <begin position="9"/>
        <end position="92"/>
    </location>
</feature>
<proteinExistence type="predicted"/>
<dbReference type="Pfam" id="PF00085">
    <property type="entry name" value="Thioredoxin"/>
    <property type="match status" value="1"/>
</dbReference>
<organism evidence="3 4">
    <name type="scientific">Bonamia ostreae</name>
    <dbReference type="NCBI Taxonomy" id="126728"/>
    <lineage>
        <taxon>Eukaryota</taxon>
        <taxon>Sar</taxon>
        <taxon>Rhizaria</taxon>
        <taxon>Endomyxa</taxon>
        <taxon>Ascetosporea</taxon>
        <taxon>Haplosporida</taxon>
        <taxon>Bonamia</taxon>
    </lineage>
</organism>
<evidence type="ECO:0000313" key="3">
    <source>
        <dbReference type="EMBL" id="MES1919017.1"/>
    </source>
</evidence>
<evidence type="ECO:0000313" key="4">
    <source>
        <dbReference type="Proteomes" id="UP001439008"/>
    </source>
</evidence>
<gene>
    <name evidence="3" type="ORF">MHBO_000895</name>
</gene>
<keyword evidence="1" id="KW-1133">Transmembrane helix</keyword>
<comment type="caution">
    <text evidence="3">The sequence shown here is derived from an EMBL/GenBank/DDBJ whole genome shotgun (WGS) entry which is preliminary data.</text>
</comment>
<accession>A0ABV2AHD7</accession>
<dbReference type="PANTHER" id="PTHR10438">
    <property type="entry name" value="THIOREDOXIN"/>
    <property type="match status" value="1"/>
</dbReference>
<feature type="transmembrane region" description="Helical" evidence="1">
    <location>
        <begin position="117"/>
        <end position="139"/>
    </location>
</feature>